<feature type="transmembrane region" description="Helical" evidence="10">
    <location>
        <begin position="64"/>
        <end position="84"/>
    </location>
</feature>
<evidence type="ECO:0000256" key="2">
    <source>
        <dbReference type="ARBA" id="ARBA00022692"/>
    </source>
</evidence>
<evidence type="ECO:0000313" key="13">
    <source>
        <dbReference type="Proteomes" id="UP001164746"/>
    </source>
</evidence>
<dbReference type="InterPro" id="IPR000276">
    <property type="entry name" value="GPCR_Rhodpsn"/>
</dbReference>
<gene>
    <name evidence="12" type="ORF">MAR_036564</name>
</gene>
<dbReference type="EMBL" id="CP111024">
    <property type="protein sequence ID" value="WAR22895.1"/>
    <property type="molecule type" value="Genomic_DNA"/>
</dbReference>
<protein>
    <submittedName>
        <fullName evidence="12">QRFPR-like protein</fullName>
    </submittedName>
</protein>
<reference evidence="12" key="1">
    <citation type="submission" date="2022-11" db="EMBL/GenBank/DDBJ databases">
        <title>Centuries of genome instability and evolution in soft-shell clam transmissible cancer (bioRxiv).</title>
        <authorList>
            <person name="Hart S.F.M."/>
            <person name="Yonemitsu M.A."/>
            <person name="Giersch R.M."/>
            <person name="Beal B.F."/>
            <person name="Arriagada G."/>
            <person name="Davis B.W."/>
            <person name="Ostrander E.A."/>
            <person name="Goff S.P."/>
            <person name="Metzger M.J."/>
        </authorList>
    </citation>
    <scope>NUCLEOTIDE SEQUENCE</scope>
    <source>
        <strain evidence="12">MELC-2E11</strain>
        <tissue evidence="12">Siphon/mantle</tissue>
    </source>
</reference>
<feature type="domain" description="G-protein coupled receptors family 1 profile" evidence="11">
    <location>
        <begin position="1"/>
        <end position="234"/>
    </location>
</feature>
<dbReference type="PROSITE" id="PS50262">
    <property type="entry name" value="G_PROTEIN_RECEP_F1_2"/>
    <property type="match status" value="1"/>
</dbReference>
<evidence type="ECO:0000256" key="9">
    <source>
        <dbReference type="SAM" id="MobiDB-lite"/>
    </source>
</evidence>
<evidence type="ECO:0000256" key="8">
    <source>
        <dbReference type="RuleBase" id="RU000688"/>
    </source>
</evidence>
<feature type="transmembrane region" description="Helical" evidence="10">
    <location>
        <begin position="183"/>
        <end position="203"/>
    </location>
</feature>
<evidence type="ECO:0000256" key="4">
    <source>
        <dbReference type="ARBA" id="ARBA00023040"/>
    </source>
</evidence>
<comment type="similarity">
    <text evidence="8">Belongs to the G-protein coupled receptor 1 family.</text>
</comment>
<evidence type="ECO:0000256" key="7">
    <source>
        <dbReference type="ARBA" id="ARBA00023224"/>
    </source>
</evidence>
<feature type="transmembrane region" description="Helical" evidence="10">
    <location>
        <begin position="215"/>
        <end position="237"/>
    </location>
</feature>
<feature type="compositionally biased region" description="Low complexity" evidence="9">
    <location>
        <begin position="293"/>
        <end position="312"/>
    </location>
</feature>
<proteinExistence type="inferred from homology"/>
<name>A0ABY7FL14_MYAAR</name>
<evidence type="ECO:0000256" key="5">
    <source>
        <dbReference type="ARBA" id="ARBA00023136"/>
    </source>
</evidence>
<dbReference type="PANTHER" id="PTHR45695">
    <property type="entry name" value="LEUCOKININ RECEPTOR-RELATED"/>
    <property type="match status" value="1"/>
</dbReference>
<dbReference type="SUPFAM" id="SSF81321">
    <property type="entry name" value="Family A G protein-coupled receptor-like"/>
    <property type="match status" value="1"/>
</dbReference>
<evidence type="ECO:0000256" key="3">
    <source>
        <dbReference type="ARBA" id="ARBA00022989"/>
    </source>
</evidence>
<dbReference type="PROSITE" id="PS00237">
    <property type="entry name" value="G_PROTEIN_RECEP_F1_1"/>
    <property type="match status" value="1"/>
</dbReference>
<keyword evidence="4 8" id="KW-0297">G-protein coupled receptor</keyword>
<evidence type="ECO:0000256" key="6">
    <source>
        <dbReference type="ARBA" id="ARBA00023170"/>
    </source>
</evidence>
<feature type="transmembrane region" description="Helical" evidence="10">
    <location>
        <begin position="117"/>
        <end position="137"/>
    </location>
</feature>
<dbReference type="PANTHER" id="PTHR45695:SF15">
    <property type="entry name" value="OPSIN RH2"/>
    <property type="match status" value="1"/>
</dbReference>
<organism evidence="12 13">
    <name type="scientific">Mya arenaria</name>
    <name type="common">Soft-shell clam</name>
    <dbReference type="NCBI Taxonomy" id="6604"/>
    <lineage>
        <taxon>Eukaryota</taxon>
        <taxon>Metazoa</taxon>
        <taxon>Spiralia</taxon>
        <taxon>Lophotrochozoa</taxon>
        <taxon>Mollusca</taxon>
        <taxon>Bivalvia</taxon>
        <taxon>Autobranchia</taxon>
        <taxon>Heteroconchia</taxon>
        <taxon>Euheterodonta</taxon>
        <taxon>Imparidentia</taxon>
        <taxon>Neoheterodontei</taxon>
        <taxon>Myida</taxon>
        <taxon>Myoidea</taxon>
        <taxon>Myidae</taxon>
        <taxon>Mya</taxon>
    </lineage>
</organism>
<sequence length="365" mass="41537">MPMTMAGKVYKLWVYGDVLCKMTPYLQGVSVTTSTFTITAMSLDRCLAILYPVKFRNLRTKRNVRTLIVLVWLTSFLLMIPLLFVNKTKTQTVFNNFKIVICSEEWTSVYQRRAYDFSLLFIVCLIPAQIVFVSYILMGKRLWVTDSALKANTSSKAVGSTRGSSHGPYDSVRASRRRTAKMCIVVSVVFVVCWLPYYTVNIYLDFKRDEGLLDIVYWGLFIGHLHCITNPILYCFMHKTFRYCVKRMLPCWRKSFVRTPSGYGTNAGNRMGSLVTSTRRACPAGERTHARLSQSCSASSSTSTATQPETSPVHGQDIKPPPRRVRLILMKLKRRRLCKESSNDSFKLVDIPSSITEEAPIETVT</sequence>
<keyword evidence="2 8" id="KW-0812">Transmembrane</keyword>
<evidence type="ECO:0000313" key="12">
    <source>
        <dbReference type="EMBL" id="WAR22895.1"/>
    </source>
</evidence>
<keyword evidence="3 10" id="KW-1133">Transmembrane helix</keyword>
<dbReference type="Gene3D" id="1.20.1070.10">
    <property type="entry name" value="Rhodopsin 7-helix transmembrane proteins"/>
    <property type="match status" value="1"/>
</dbReference>
<feature type="region of interest" description="Disordered" evidence="9">
    <location>
        <begin position="290"/>
        <end position="320"/>
    </location>
</feature>
<dbReference type="Proteomes" id="UP001164746">
    <property type="component" value="Chromosome 13"/>
</dbReference>
<dbReference type="InterPro" id="IPR017452">
    <property type="entry name" value="GPCR_Rhodpsn_7TM"/>
</dbReference>
<evidence type="ECO:0000259" key="11">
    <source>
        <dbReference type="PROSITE" id="PS50262"/>
    </source>
</evidence>
<dbReference type="PRINTS" id="PR00237">
    <property type="entry name" value="GPCRRHODOPSN"/>
</dbReference>
<evidence type="ECO:0000256" key="1">
    <source>
        <dbReference type="ARBA" id="ARBA00004141"/>
    </source>
</evidence>
<comment type="subcellular location">
    <subcellularLocation>
        <location evidence="1">Membrane</location>
        <topology evidence="1">Multi-pass membrane protein</topology>
    </subcellularLocation>
</comment>
<accession>A0ABY7FL14</accession>
<keyword evidence="7 8" id="KW-0807">Transducer</keyword>
<keyword evidence="5 10" id="KW-0472">Membrane</keyword>
<dbReference type="Pfam" id="PF00001">
    <property type="entry name" value="7tm_1"/>
    <property type="match status" value="1"/>
</dbReference>
<keyword evidence="6 8" id="KW-0675">Receptor</keyword>
<evidence type="ECO:0000256" key="10">
    <source>
        <dbReference type="SAM" id="Phobius"/>
    </source>
</evidence>
<keyword evidence="13" id="KW-1185">Reference proteome</keyword>